<dbReference type="STRING" id="151894.SAMN04488524_1362"/>
<feature type="domain" description="Activator of Hsp90 ATPase homologue 1/2-like C-terminal" evidence="2">
    <location>
        <begin position="16"/>
        <end position="146"/>
    </location>
</feature>
<evidence type="ECO:0000259" key="2">
    <source>
        <dbReference type="Pfam" id="PF08327"/>
    </source>
</evidence>
<dbReference type="Proteomes" id="UP000192756">
    <property type="component" value="Unassembled WGS sequence"/>
</dbReference>
<sequence>MQTSGEKTFSKTVDINTSPEKLWEVLTKPDLMKRWVSDSEVEILTDWRLGSPIKMLVQANSYKDYFENKGTVLQFKPEHILQYSHLSALSRLPDLIENYTVITFTLIPGNDKTSLNLTLSNFPTETIYQHLAFYWNITLELIKKRIENEKPCCYGTEGVL</sequence>
<proteinExistence type="inferred from homology"/>
<dbReference type="Pfam" id="PF08327">
    <property type="entry name" value="AHSA1"/>
    <property type="match status" value="1"/>
</dbReference>
<accession>A0A1W2AFM3</accession>
<dbReference type="EMBL" id="FWXT01000001">
    <property type="protein sequence ID" value="SMC59261.1"/>
    <property type="molecule type" value="Genomic_DNA"/>
</dbReference>
<dbReference type="InterPro" id="IPR013538">
    <property type="entry name" value="ASHA1/2-like_C"/>
</dbReference>
<dbReference type="Gene3D" id="3.30.530.20">
    <property type="match status" value="1"/>
</dbReference>
<comment type="similarity">
    <text evidence="1">Belongs to the AHA1 family.</text>
</comment>
<evidence type="ECO:0000313" key="3">
    <source>
        <dbReference type="EMBL" id="SMC59261.1"/>
    </source>
</evidence>
<keyword evidence="4" id="KW-1185">Reference proteome</keyword>
<name>A0A1W2AFM3_9SPHI</name>
<dbReference type="OrthoDB" id="2355173at2"/>
<gene>
    <name evidence="3" type="ORF">SAMN04488524_1362</name>
</gene>
<dbReference type="CDD" id="cd07814">
    <property type="entry name" value="SRPBCC_CalC_Aha1-like"/>
    <property type="match status" value="1"/>
</dbReference>
<evidence type="ECO:0000313" key="4">
    <source>
        <dbReference type="Proteomes" id="UP000192756"/>
    </source>
</evidence>
<protein>
    <submittedName>
        <fullName evidence="3">Uncharacterized conserved protein YndB, AHSA1/START domain</fullName>
    </submittedName>
</protein>
<dbReference type="RefSeq" id="WP_084237602.1">
    <property type="nucleotide sequence ID" value="NZ_FWXT01000001.1"/>
</dbReference>
<dbReference type="SUPFAM" id="SSF55961">
    <property type="entry name" value="Bet v1-like"/>
    <property type="match status" value="1"/>
</dbReference>
<dbReference type="InterPro" id="IPR023393">
    <property type="entry name" value="START-like_dom_sf"/>
</dbReference>
<organism evidence="3 4">
    <name type="scientific">Pedobacter africanus</name>
    <dbReference type="NCBI Taxonomy" id="151894"/>
    <lineage>
        <taxon>Bacteria</taxon>
        <taxon>Pseudomonadati</taxon>
        <taxon>Bacteroidota</taxon>
        <taxon>Sphingobacteriia</taxon>
        <taxon>Sphingobacteriales</taxon>
        <taxon>Sphingobacteriaceae</taxon>
        <taxon>Pedobacter</taxon>
    </lineage>
</organism>
<reference evidence="4" key="1">
    <citation type="submission" date="2017-04" db="EMBL/GenBank/DDBJ databases">
        <authorList>
            <person name="Varghese N."/>
            <person name="Submissions S."/>
        </authorList>
    </citation>
    <scope>NUCLEOTIDE SEQUENCE [LARGE SCALE GENOMIC DNA]</scope>
    <source>
        <strain evidence="4">DSM 12126</strain>
    </source>
</reference>
<dbReference type="AlphaFoldDB" id="A0A1W2AFM3"/>
<evidence type="ECO:0000256" key="1">
    <source>
        <dbReference type="ARBA" id="ARBA00006817"/>
    </source>
</evidence>